<proteinExistence type="predicted"/>
<feature type="compositionally biased region" description="Basic and acidic residues" evidence="1">
    <location>
        <begin position="15"/>
        <end position="26"/>
    </location>
</feature>
<feature type="region of interest" description="Disordered" evidence="1">
    <location>
        <begin position="1"/>
        <end position="48"/>
    </location>
</feature>
<dbReference type="Proteomes" id="UP001607302">
    <property type="component" value="Unassembled WGS sequence"/>
</dbReference>
<dbReference type="EMBL" id="JAUDFV010000152">
    <property type="protein sequence ID" value="KAL2718605.1"/>
    <property type="molecule type" value="Genomic_DNA"/>
</dbReference>
<sequence>MQDESERRKGKRTMARNEGREEEGRKTRAGVQIPTHSGQATIMNQPRTPFPFETIVNTVCSKRPTSEDNTFENNDASRLWDRNNALLRISSKFLDNNRDILRFVSVYLINNFEKSL</sequence>
<name>A0ABD2ADK4_VESSQ</name>
<reference evidence="2 3" key="1">
    <citation type="journal article" date="2024" name="Ann. Entomol. Soc. Am.">
        <title>Genomic analyses of the southern and eastern yellowjacket wasps (Hymenoptera: Vespidae) reveal evolutionary signatures of social life.</title>
        <authorList>
            <person name="Catto M.A."/>
            <person name="Caine P.B."/>
            <person name="Orr S.E."/>
            <person name="Hunt B.G."/>
            <person name="Goodisman M.A.D."/>
        </authorList>
    </citation>
    <scope>NUCLEOTIDE SEQUENCE [LARGE SCALE GENOMIC DNA]</scope>
    <source>
        <strain evidence="2">233</strain>
        <tissue evidence="2">Head and thorax</tissue>
    </source>
</reference>
<protein>
    <submittedName>
        <fullName evidence="2">Uncharacterized protein</fullName>
    </submittedName>
</protein>
<accession>A0ABD2ADK4</accession>
<evidence type="ECO:0000256" key="1">
    <source>
        <dbReference type="SAM" id="MobiDB-lite"/>
    </source>
</evidence>
<gene>
    <name evidence="2" type="ORF">V1478_012481</name>
</gene>
<organism evidence="2 3">
    <name type="scientific">Vespula squamosa</name>
    <name type="common">Southern yellow jacket</name>
    <name type="synonym">Wasp</name>
    <dbReference type="NCBI Taxonomy" id="30214"/>
    <lineage>
        <taxon>Eukaryota</taxon>
        <taxon>Metazoa</taxon>
        <taxon>Ecdysozoa</taxon>
        <taxon>Arthropoda</taxon>
        <taxon>Hexapoda</taxon>
        <taxon>Insecta</taxon>
        <taxon>Pterygota</taxon>
        <taxon>Neoptera</taxon>
        <taxon>Endopterygota</taxon>
        <taxon>Hymenoptera</taxon>
        <taxon>Apocrita</taxon>
        <taxon>Aculeata</taxon>
        <taxon>Vespoidea</taxon>
        <taxon>Vespidae</taxon>
        <taxon>Vespinae</taxon>
        <taxon>Vespula</taxon>
    </lineage>
</organism>
<evidence type="ECO:0000313" key="2">
    <source>
        <dbReference type="EMBL" id="KAL2718605.1"/>
    </source>
</evidence>
<evidence type="ECO:0000313" key="3">
    <source>
        <dbReference type="Proteomes" id="UP001607302"/>
    </source>
</evidence>
<feature type="compositionally biased region" description="Polar residues" evidence="1">
    <location>
        <begin position="34"/>
        <end position="47"/>
    </location>
</feature>
<comment type="caution">
    <text evidence="2">The sequence shown here is derived from an EMBL/GenBank/DDBJ whole genome shotgun (WGS) entry which is preliminary data.</text>
</comment>
<keyword evidence="3" id="KW-1185">Reference proteome</keyword>
<dbReference type="AlphaFoldDB" id="A0ABD2ADK4"/>